<dbReference type="PANTHER" id="PTHR48207:SF3">
    <property type="entry name" value="SUCCINATE--HYDROXYMETHYLGLUTARATE COA-TRANSFERASE"/>
    <property type="match status" value="1"/>
</dbReference>
<dbReference type="Gene3D" id="3.40.50.10540">
    <property type="entry name" value="Crotonobetainyl-coa:carnitine coa-transferase, domain 1"/>
    <property type="match status" value="1"/>
</dbReference>
<dbReference type="InterPro" id="IPR023606">
    <property type="entry name" value="CoA-Trfase_III_dom_1_sf"/>
</dbReference>
<organism evidence="2 3">
    <name type="scientific">Melghiribacillus thermohalophilus</name>
    <dbReference type="NCBI Taxonomy" id="1324956"/>
    <lineage>
        <taxon>Bacteria</taxon>
        <taxon>Bacillati</taxon>
        <taxon>Bacillota</taxon>
        <taxon>Bacilli</taxon>
        <taxon>Bacillales</taxon>
        <taxon>Bacillaceae</taxon>
        <taxon>Melghiribacillus</taxon>
    </lineage>
</organism>
<dbReference type="SUPFAM" id="SSF89796">
    <property type="entry name" value="CoA-transferase family III (CaiB/BaiF)"/>
    <property type="match status" value="1"/>
</dbReference>
<reference evidence="2 3" key="1">
    <citation type="submission" date="2019-03" db="EMBL/GenBank/DDBJ databases">
        <title>Genomic Encyclopedia of Type Strains, Phase IV (KMG-IV): sequencing the most valuable type-strain genomes for metagenomic binning, comparative biology and taxonomic classification.</title>
        <authorList>
            <person name="Goeker M."/>
        </authorList>
    </citation>
    <scope>NUCLEOTIDE SEQUENCE [LARGE SCALE GENOMIC DNA]</scope>
    <source>
        <strain evidence="2 3">DSM 25894</strain>
    </source>
</reference>
<dbReference type="InterPro" id="IPR044855">
    <property type="entry name" value="CoA-Trfase_III_dom3_sf"/>
</dbReference>
<name>A0A4R3N346_9BACI</name>
<dbReference type="AlphaFoldDB" id="A0A4R3N346"/>
<sequence length="433" mass="48132">MFRLSPARSRPPRGRGTALYRPLGEYRSSFFDQKEVIQLSGALAGIKVLDLSRVLAGPFCTMILGDLGAEIIKVEAPGGSDDTRKWGPPFQKGVSAYYLCANRNKKSLTVNLKSAQGKVIIQKLVKQSDVMIHNFKSGTMERLGLGYEAIRQINPEMIYCSITGFGETGPYKHLPGYDFIIQAMSGLMSITGDDKSGPQKVGVAITDVLTGLYACIGIQAALIERQHSGSGQKLDISLYDSAVSSLVNIASNYLISGKIPERLGNYHANIVPYQTFQTKDGEMVIAVGNDRQFQTLCQIIQKPELAEDPRFLSNPDRVENRHELTSLLQAEFLNHTTNHWKELCHRYSIPCGPIQSLEDLVDDPQLKEREMFVTGKHPTAEEITMVGSPLKLSRTPVDYRKHPPDPGEHTEDILLSLGYKKEELKELKKNKVI</sequence>
<dbReference type="InterPro" id="IPR050483">
    <property type="entry name" value="CoA-transferase_III_domain"/>
</dbReference>
<accession>A0A4R3N346</accession>
<comment type="caution">
    <text evidence="2">The sequence shown here is derived from an EMBL/GenBank/DDBJ whole genome shotgun (WGS) entry which is preliminary data.</text>
</comment>
<keyword evidence="3" id="KW-1185">Reference proteome</keyword>
<dbReference type="EMBL" id="SMAN01000007">
    <property type="protein sequence ID" value="TCT23325.1"/>
    <property type="molecule type" value="Genomic_DNA"/>
</dbReference>
<dbReference type="InterPro" id="IPR003673">
    <property type="entry name" value="CoA-Trfase_fam_III"/>
</dbReference>
<proteinExistence type="predicted"/>
<evidence type="ECO:0000313" key="2">
    <source>
        <dbReference type="EMBL" id="TCT23325.1"/>
    </source>
</evidence>
<dbReference type="GO" id="GO:0008410">
    <property type="term" value="F:CoA-transferase activity"/>
    <property type="evidence" value="ECO:0007669"/>
    <property type="project" value="TreeGrafter"/>
</dbReference>
<protein>
    <submittedName>
        <fullName evidence="2">Crotonobetainyl-CoA:carnitine CoA-transferase CaiB-like acyl-CoA transferase</fullName>
    </submittedName>
</protein>
<evidence type="ECO:0000256" key="1">
    <source>
        <dbReference type="ARBA" id="ARBA00022679"/>
    </source>
</evidence>
<evidence type="ECO:0000313" key="3">
    <source>
        <dbReference type="Proteomes" id="UP000294650"/>
    </source>
</evidence>
<dbReference type="Proteomes" id="UP000294650">
    <property type="component" value="Unassembled WGS sequence"/>
</dbReference>
<gene>
    <name evidence="2" type="ORF">EDD68_10738</name>
</gene>
<dbReference type="Pfam" id="PF02515">
    <property type="entry name" value="CoA_transf_3"/>
    <property type="match status" value="1"/>
</dbReference>
<dbReference type="Gene3D" id="3.30.1540.10">
    <property type="entry name" value="formyl-coa transferase, domain 3"/>
    <property type="match status" value="1"/>
</dbReference>
<keyword evidence="1 2" id="KW-0808">Transferase</keyword>
<dbReference type="PANTHER" id="PTHR48207">
    <property type="entry name" value="SUCCINATE--HYDROXYMETHYLGLUTARATE COA-TRANSFERASE"/>
    <property type="match status" value="1"/>
</dbReference>